<protein>
    <submittedName>
        <fullName evidence="9">Equilibrative nucleoside transporter</fullName>
    </submittedName>
</protein>
<dbReference type="OrthoDB" id="1856718at2759"/>
<feature type="transmembrane region" description="Helical" evidence="8">
    <location>
        <begin position="502"/>
        <end position="520"/>
    </location>
</feature>
<dbReference type="PANTHER" id="PTHR10332:SF10">
    <property type="entry name" value="EQUILIBRATIVE NUCLEOSIDE TRANSPORTER 4"/>
    <property type="match status" value="1"/>
</dbReference>
<dbReference type="PANTHER" id="PTHR10332">
    <property type="entry name" value="EQUILIBRATIVE NUCLEOSIDE TRANSPORTER"/>
    <property type="match status" value="1"/>
</dbReference>
<dbReference type="InterPro" id="IPR036259">
    <property type="entry name" value="MFS_trans_sf"/>
</dbReference>
<proteinExistence type="inferred from homology"/>
<dbReference type="AlphaFoldDB" id="A0A8J6E255"/>
<name>A0A8J6E255_9EUKA</name>
<evidence type="ECO:0000256" key="8">
    <source>
        <dbReference type="SAM" id="Phobius"/>
    </source>
</evidence>
<dbReference type="Gene3D" id="1.20.1250.20">
    <property type="entry name" value="MFS general substrate transporter like domains"/>
    <property type="match status" value="1"/>
</dbReference>
<feature type="transmembrane region" description="Helical" evidence="8">
    <location>
        <begin position="427"/>
        <end position="449"/>
    </location>
</feature>
<feature type="transmembrane region" description="Helical" evidence="8">
    <location>
        <begin position="250"/>
        <end position="273"/>
    </location>
</feature>
<feature type="transmembrane region" description="Helical" evidence="8">
    <location>
        <begin position="182"/>
        <end position="203"/>
    </location>
</feature>
<keyword evidence="4 8" id="KW-0812">Transmembrane</keyword>
<evidence type="ECO:0000256" key="4">
    <source>
        <dbReference type="ARBA" id="ARBA00022692"/>
    </source>
</evidence>
<evidence type="ECO:0000256" key="6">
    <source>
        <dbReference type="ARBA" id="ARBA00023136"/>
    </source>
</evidence>
<sequence length="521" mass="55830">MDDNDGNSRPVSDLIDDTSVENLIFQAVEDDLPEEEPKDKESDNQSSSEASQPLNDDEQISSDASGSLLADIYEPTTLDHTPQWQRLFSYMVSVSLGCSMLLPFNAIIGVPDYWETEYPGANFEFAASMIFSLGNPFVYLIMIFLLRLLSPTTWLATSMTGIIAVFLVLPVVPFIFGGFSKYVALGLIFLCGIMYSVMGSAVMSIASSAGSAHIQAVMTGQGTAGIAAIGLRIVTKVFIELGLIPAKYEAFASAMLFFSVAGLLFASAFPLYLAEKAMQKAAAAHASSEPEEDMVALTAPDPTSGKAGSESETLGDQLEDGLLGATEPGVAVDGVAQTPTKAAALGIYLARIWMILRAQWPFNFSVAAVFCVTTACFPGLVTAVPSIVPVLNRTGWFPVIQLTIFMIGDQAGRFVTKYRYGRVPRRLVAPLSIVRAVLSGPAFLALYILRARFAFDPFPMLLTAAFAVSNGILGAESFMFAGDKVPPELRDLSGVLMQLSQMTALLIGTILGLLFAYIPAI</sequence>
<feature type="transmembrane region" description="Helical" evidence="8">
    <location>
        <begin position="153"/>
        <end position="176"/>
    </location>
</feature>
<dbReference type="Pfam" id="PF01733">
    <property type="entry name" value="Nucleoside_tran"/>
    <property type="match status" value="1"/>
</dbReference>
<feature type="transmembrane region" description="Helical" evidence="8">
    <location>
        <begin position="224"/>
        <end position="244"/>
    </location>
</feature>
<feature type="transmembrane region" description="Helical" evidence="8">
    <location>
        <begin position="125"/>
        <end position="146"/>
    </location>
</feature>
<evidence type="ECO:0000313" key="9">
    <source>
        <dbReference type="EMBL" id="KAG9393896.1"/>
    </source>
</evidence>
<keyword evidence="10" id="KW-1185">Reference proteome</keyword>
<reference evidence="9" key="1">
    <citation type="submission" date="2021-05" db="EMBL/GenBank/DDBJ databases">
        <title>A free-living protist that lacks canonical eukaryotic 1 DNA replication and segregation systems.</title>
        <authorList>
            <person name="Salas-Leiva D.E."/>
            <person name="Tromer E.C."/>
            <person name="Curtis B.A."/>
            <person name="Jerlstrom-Hultqvist J."/>
            <person name="Kolisko M."/>
            <person name="Yi Z."/>
            <person name="Salas-Leiva J.S."/>
            <person name="Gallot-Lavallee L."/>
            <person name="Kops G.J.P.L."/>
            <person name="Archibald J.M."/>
            <person name="Simpson A.G.B."/>
            <person name="Roger A.J."/>
        </authorList>
    </citation>
    <scope>NUCLEOTIDE SEQUENCE</scope>
    <source>
        <strain evidence="9">BICM</strain>
    </source>
</reference>
<dbReference type="PRINTS" id="PR01130">
    <property type="entry name" value="DERENTRNSPRT"/>
</dbReference>
<feature type="compositionally biased region" description="Polar residues" evidence="7">
    <location>
        <begin position="44"/>
        <end position="54"/>
    </location>
</feature>
<comment type="similarity">
    <text evidence="2">Belongs to the SLC29A/ENT transporter (TC 2.A.57) family.</text>
</comment>
<feature type="transmembrane region" description="Helical" evidence="8">
    <location>
        <begin position="461"/>
        <end position="481"/>
    </location>
</feature>
<keyword evidence="5 8" id="KW-1133">Transmembrane helix</keyword>
<keyword evidence="3" id="KW-0813">Transport</keyword>
<dbReference type="GO" id="GO:0005337">
    <property type="term" value="F:nucleoside transmembrane transporter activity"/>
    <property type="evidence" value="ECO:0007669"/>
    <property type="project" value="InterPro"/>
</dbReference>
<dbReference type="GO" id="GO:0005886">
    <property type="term" value="C:plasma membrane"/>
    <property type="evidence" value="ECO:0007669"/>
    <property type="project" value="TreeGrafter"/>
</dbReference>
<feature type="region of interest" description="Disordered" evidence="7">
    <location>
        <begin position="289"/>
        <end position="313"/>
    </location>
</feature>
<feature type="region of interest" description="Disordered" evidence="7">
    <location>
        <begin position="1"/>
        <end position="61"/>
    </location>
</feature>
<feature type="transmembrane region" description="Helical" evidence="8">
    <location>
        <begin position="87"/>
        <end position="110"/>
    </location>
</feature>
<organism evidence="9 10">
    <name type="scientific">Carpediemonas membranifera</name>
    <dbReference type="NCBI Taxonomy" id="201153"/>
    <lineage>
        <taxon>Eukaryota</taxon>
        <taxon>Metamonada</taxon>
        <taxon>Carpediemonas-like organisms</taxon>
        <taxon>Carpediemonas</taxon>
    </lineage>
</organism>
<feature type="transmembrane region" description="Helical" evidence="8">
    <location>
        <begin position="360"/>
        <end position="384"/>
    </location>
</feature>
<gene>
    <name evidence="9" type="ORF">J8273_4760</name>
</gene>
<evidence type="ECO:0000256" key="7">
    <source>
        <dbReference type="SAM" id="MobiDB-lite"/>
    </source>
</evidence>
<evidence type="ECO:0000256" key="2">
    <source>
        <dbReference type="ARBA" id="ARBA00007965"/>
    </source>
</evidence>
<comment type="caution">
    <text evidence="9">The sequence shown here is derived from an EMBL/GenBank/DDBJ whole genome shotgun (WGS) entry which is preliminary data.</text>
</comment>
<dbReference type="InterPro" id="IPR002259">
    <property type="entry name" value="Eqnu_transpt"/>
</dbReference>
<accession>A0A8J6E255</accession>
<evidence type="ECO:0000313" key="10">
    <source>
        <dbReference type="Proteomes" id="UP000717585"/>
    </source>
</evidence>
<dbReference type="Proteomes" id="UP000717585">
    <property type="component" value="Unassembled WGS sequence"/>
</dbReference>
<comment type="subcellular location">
    <subcellularLocation>
        <location evidence="1">Membrane</location>
        <topology evidence="1">Multi-pass membrane protein</topology>
    </subcellularLocation>
</comment>
<dbReference type="EMBL" id="JAHDYR010000020">
    <property type="protein sequence ID" value="KAG9393896.1"/>
    <property type="molecule type" value="Genomic_DNA"/>
</dbReference>
<keyword evidence="6 8" id="KW-0472">Membrane</keyword>
<evidence type="ECO:0000256" key="3">
    <source>
        <dbReference type="ARBA" id="ARBA00022448"/>
    </source>
</evidence>
<evidence type="ECO:0000256" key="1">
    <source>
        <dbReference type="ARBA" id="ARBA00004141"/>
    </source>
</evidence>
<evidence type="ECO:0000256" key="5">
    <source>
        <dbReference type="ARBA" id="ARBA00022989"/>
    </source>
</evidence>